<evidence type="ECO:0000256" key="5">
    <source>
        <dbReference type="ARBA" id="ARBA00023237"/>
    </source>
</evidence>
<dbReference type="AlphaFoldDB" id="A0A8J8K6U7"/>
<keyword evidence="5" id="KW-0998">Cell outer membrane</keyword>
<gene>
    <name evidence="7" type="ORF">HNQ03_000404</name>
</gene>
<keyword evidence="6" id="KW-0732">Signal</keyword>
<evidence type="ECO:0000256" key="1">
    <source>
        <dbReference type="ARBA" id="ARBA00004442"/>
    </source>
</evidence>
<evidence type="ECO:0000256" key="2">
    <source>
        <dbReference type="ARBA" id="ARBA00022452"/>
    </source>
</evidence>
<evidence type="ECO:0000313" key="7">
    <source>
        <dbReference type="EMBL" id="NRS91338.1"/>
    </source>
</evidence>
<reference evidence="7" key="1">
    <citation type="submission" date="2020-05" db="EMBL/GenBank/DDBJ databases">
        <title>Genomic Encyclopedia of Type Strains, Phase IV (KMG-V): Genome sequencing to study the core and pangenomes of soil and plant-associated prokaryotes.</title>
        <authorList>
            <person name="Whitman W."/>
        </authorList>
    </citation>
    <scope>NUCLEOTIDE SEQUENCE</scope>
    <source>
        <strain evidence="7">16F</strain>
    </source>
</reference>
<comment type="caution">
    <text evidence="7">The sequence shown here is derived from an EMBL/GenBank/DDBJ whole genome shotgun (WGS) entry which is preliminary data.</text>
</comment>
<dbReference type="PANTHER" id="PTHR30026">
    <property type="entry name" value="OUTER MEMBRANE PROTEIN TOLC"/>
    <property type="match status" value="1"/>
</dbReference>
<evidence type="ECO:0000256" key="3">
    <source>
        <dbReference type="ARBA" id="ARBA00022692"/>
    </source>
</evidence>
<evidence type="ECO:0000313" key="8">
    <source>
        <dbReference type="Proteomes" id="UP000610746"/>
    </source>
</evidence>
<evidence type="ECO:0000256" key="6">
    <source>
        <dbReference type="SAM" id="SignalP"/>
    </source>
</evidence>
<feature type="chain" id="PRO_5035163338" evidence="6">
    <location>
        <begin position="27"/>
        <end position="441"/>
    </location>
</feature>
<sequence length="441" mass="50742">MQKLVNVHSLKLVLLLLIFSSISIFAQESKSFSNLDEVLNFAKEKNYQFKNANYQSEIASLAKKTAFGNVFSPRINVNAQSINNLNLQTSYLPAQVFGGNPGEFKEVFMGLQYVSTFSVQPQFDILNLSNIALIKSSKINAELTEIQNKIEEQSIYEQINAVYFNILSFNGQKKVLQENKVIAEELLRITTNKFKEGIARKQEVNEAEVNLIAIQDKIEQVEFNTKIQYQIFNSYFENTANSELTENIWDYKNATEITAAENNLQTEKINFQTDLAKQDYKSLQYQNLPVLSFISSFNWQNLSNEGFFDNNSISQNFNFVGLKLAWDLPVVQRLSSLKNKKLQLTILENNKEHLQVAQLTTTKQLSLDLEKSVKQKDNFETIFNLKQDTYDKNFNQYKEGILPLDKLLISQNEMLISKLNLLSSYANIGFNTYKIIINNKF</sequence>
<dbReference type="RefSeq" id="WP_173777971.1">
    <property type="nucleotide sequence ID" value="NZ_JABSNO010000002.1"/>
</dbReference>
<proteinExistence type="predicted"/>
<name>A0A8J8K6U7_9FLAO</name>
<organism evidence="7 8">
    <name type="scientific">Frigoriflavimonas asaccharolytica</name>
    <dbReference type="NCBI Taxonomy" id="2735899"/>
    <lineage>
        <taxon>Bacteria</taxon>
        <taxon>Pseudomonadati</taxon>
        <taxon>Bacteroidota</taxon>
        <taxon>Flavobacteriia</taxon>
        <taxon>Flavobacteriales</taxon>
        <taxon>Weeksellaceae</taxon>
        <taxon>Frigoriflavimonas</taxon>
    </lineage>
</organism>
<accession>A0A8J8K6U7</accession>
<dbReference type="GO" id="GO:0015562">
    <property type="term" value="F:efflux transmembrane transporter activity"/>
    <property type="evidence" value="ECO:0007669"/>
    <property type="project" value="InterPro"/>
</dbReference>
<keyword evidence="3" id="KW-0812">Transmembrane</keyword>
<dbReference type="GO" id="GO:0009279">
    <property type="term" value="C:cell outer membrane"/>
    <property type="evidence" value="ECO:0007669"/>
    <property type="project" value="UniProtKB-SubCell"/>
</dbReference>
<dbReference type="EMBL" id="JABSNO010000002">
    <property type="protein sequence ID" value="NRS91338.1"/>
    <property type="molecule type" value="Genomic_DNA"/>
</dbReference>
<evidence type="ECO:0000256" key="4">
    <source>
        <dbReference type="ARBA" id="ARBA00023136"/>
    </source>
</evidence>
<dbReference type="PANTHER" id="PTHR30026:SF20">
    <property type="entry name" value="OUTER MEMBRANE PROTEIN TOLC"/>
    <property type="match status" value="1"/>
</dbReference>
<keyword evidence="8" id="KW-1185">Reference proteome</keyword>
<keyword evidence="4" id="KW-0472">Membrane</keyword>
<dbReference type="SUPFAM" id="SSF56954">
    <property type="entry name" value="Outer membrane efflux proteins (OEP)"/>
    <property type="match status" value="1"/>
</dbReference>
<dbReference type="GO" id="GO:1990281">
    <property type="term" value="C:efflux pump complex"/>
    <property type="evidence" value="ECO:0007669"/>
    <property type="project" value="TreeGrafter"/>
</dbReference>
<dbReference type="InterPro" id="IPR051906">
    <property type="entry name" value="TolC-like"/>
</dbReference>
<keyword evidence="2" id="KW-1134">Transmembrane beta strand</keyword>
<comment type="subcellular location">
    <subcellularLocation>
        <location evidence="1">Cell outer membrane</location>
    </subcellularLocation>
</comment>
<dbReference type="Proteomes" id="UP000610746">
    <property type="component" value="Unassembled WGS sequence"/>
</dbReference>
<dbReference type="Gene3D" id="1.20.1600.10">
    <property type="entry name" value="Outer membrane efflux proteins (OEP)"/>
    <property type="match status" value="1"/>
</dbReference>
<dbReference type="GO" id="GO:0015288">
    <property type="term" value="F:porin activity"/>
    <property type="evidence" value="ECO:0007669"/>
    <property type="project" value="TreeGrafter"/>
</dbReference>
<protein>
    <submittedName>
        <fullName evidence="7">OMF family outer membrane factor</fullName>
    </submittedName>
</protein>
<feature type="signal peptide" evidence="6">
    <location>
        <begin position="1"/>
        <end position="26"/>
    </location>
</feature>